<dbReference type="GO" id="GO:0044027">
    <property type="term" value="P:negative regulation of gene expression via chromosomal CpG island methylation"/>
    <property type="evidence" value="ECO:0007669"/>
    <property type="project" value="TreeGrafter"/>
</dbReference>
<reference evidence="9 10" key="1">
    <citation type="journal article" date="2018" name="Antonie Van Leeuwenhoek">
        <title>Larkinella terrae sp. nov., isolated from soil on Jeju Island, South Korea.</title>
        <authorList>
            <person name="Ten L.N."/>
            <person name="Jeon J."/>
            <person name="Park S.J."/>
            <person name="Park S."/>
            <person name="Lee S.Y."/>
            <person name="Kim M.K."/>
            <person name="Jung H.Y."/>
        </authorList>
    </citation>
    <scope>NUCLEOTIDE SEQUENCE [LARGE SCALE GENOMIC DNA]</scope>
    <source>
        <strain evidence="9 10">KCTC 52001</strain>
    </source>
</reference>
<dbReference type="InterPro" id="IPR001525">
    <property type="entry name" value="C5_MeTfrase"/>
</dbReference>
<dbReference type="PANTHER" id="PTHR10629:SF52">
    <property type="entry name" value="DNA (CYTOSINE-5)-METHYLTRANSFERASE 1"/>
    <property type="match status" value="1"/>
</dbReference>
<dbReference type="Gene3D" id="3.40.50.150">
    <property type="entry name" value="Vaccinia Virus protein VP39"/>
    <property type="match status" value="1"/>
</dbReference>
<dbReference type="GO" id="GO:0003677">
    <property type="term" value="F:DNA binding"/>
    <property type="evidence" value="ECO:0007669"/>
    <property type="project" value="TreeGrafter"/>
</dbReference>
<name>A0A7K0EIQ9_9BACT</name>
<proteinExistence type="inferred from homology"/>
<dbReference type="GO" id="GO:0009307">
    <property type="term" value="P:DNA restriction-modification system"/>
    <property type="evidence" value="ECO:0007669"/>
    <property type="project" value="UniProtKB-KW"/>
</dbReference>
<evidence type="ECO:0000256" key="2">
    <source>
        <dbReference type="ARBA" id="ARBA00022679"/>
    </source>
</evidence>
<evidence type="ECO:0000256" key="3">
    <source>
        <dbReference type="ARBA" id="ARBA00022691"/>
    </source>
</evidence>
<dbReference type="NCBIfam" id="TIGR00675">
    <property type="entry name" value="dcm"/>
    <property type="match status" value="1"/>
</dbReference>
<evidence type="ECO:0000313" key="10">
    <source>
        <dbReference type="Proteomes" id="UP000441754"/>
    </source>
</evidence>
<dbReference type="GO" id="GO:0032259">
    <property type="term" value="P:methylation"/>
    <property type="evidence" value="ECO:0007669"/>
    <property type="project" value="UniProtKB-KW"/>
</dbReference>
<dbReference type="InterPro" id="IPR050390">
    <property type="entry name" value="C5-Methyltransferase"/>
</dbReference>
<dbReference type="PROSITE" id="PS00094">
    <property type="entry name" value="C5_MTASE_1"/>
    <property type="match status" value="1"/>
</dbReference>
<dbReference type="Proteomes" id="UP000441754">
    <property type="component" value="Unassembled WGS sequence"/>
</dbReference>
<dbReference type="InterPro" id="IPR029063">
    <property type="entry name" value="SAM-dependent_MTases_sf"/>
</dbReference>
<protein>
    <recommendedName>
        <fullName evidence="8">Cytosine-specific methyltransferase</fullName>
        <ecNumber evidence="8">2.1.1.37</ecNumber>
    </recommendedName>
</protein>
<evidence type="ECO:0000256" key="4">
    <source>
        <dbReference type="ARBA" id="ARBA00022747"/>
    </source>
</evidence>
<keyword evidence="10" id="KW-1185">Reference proteome</keyword>
<dbReference type="Pfam" id="PF00145">
    <property type="entry name" value="DNA_methylase"/>
    <property type="match status" value="1"/>
</dbReference>
<dbReference type="GO" id="GO:0003886">
    <property type="term" value="F:DNA (cytosine-5-)-methyltransferase activity"/>
    <property type="evidence" value="ECO:0007669"/>
    <property type="project" value="UniProtKB-EC"/>
</dbReference>
<dbReference type="EC" id="2.1.1.37" evidence="8"/>
<organism evidence="9 10">
    <name type="scientific">Larkinella terrae</name>
    <dbReference type="NCBI Taxonomy" id="2025311"/>
    <lineage>
        <taxon>Bacteria</taxon>
        <taxon>Pseudomonadati</taxon>
        <taxon>Bacteroidota</taxon>
        <taxon>Cytophagia</taxon>
        <taxon>Cytophagales</taxon>
        <taxon>Spirosomataceae</taxon>
        <taxon>Larkinella</taxon>
    </lineage>
</organism>
<keyword evidence="2 6" id="KW-0808">Transferase</keyword>
<keyword evidence="3 6" id="KW-0949">S-adenosyl-L-methionine</keyword>
<comment type="catalytic activity">
    <reaction evidence="5 8">
        <text>a 2'-deoxycytidine in DNA + S-adenosyl-L-methionine = a 5-methyl-2'-deoxycytidine in DNA + S-adenosyl-L-homocysteine + H(+)</text>
        <dbReference type="Rhea" id="RHEA:13681"/>
        <dbReference type="Rhea" id="RHEA-COMP:11369"/>
        <dbReference type="Rhea" id="RHEA-COMP:11370"/>
        <dbReference type="ChEBI" id="CHEBI:15378"/>
        <dbReference type="ChEBI" id="CHEBI:57856"/>
        <dbReference type="ChEBI" id="CHEBI:59789"/>
        <dbReference type="ChEBI" id="CHEBI:85452"/>
        <dbReference type="ChEBI" id="CHEBI:85454"/>
        <dbReference type="EC" id="2.1.1.37"/>
    </reaction>
</comment>
<dbReference type="InterPro" id="IPR018117">
    <property type="entry name" value="C5_DNA_meth_AS"/>
</dbReference>
<evidence type="ECO:0000313" key="9">
    <source>
        <dbReference type="EMBL" id="MRS61674.1"/>
    </source>
</evidence>
<evidence type="ECO:0000256" key="7">
    <source>
        <dbReference type="RuleBase" id="RU000416"/>
    </source>
</evidence>
<accession>A0A7K0EIQ9</accession>
<gene>
    <name evidence="9" type="primary">dcm</name>
    <name evidence="9" type="ORF">GJJ30_10275</name>
</gene>
<comment type="caution">
    <text evidence="9">The sequence shown here is derived from an EMBL/GenBank/DDBJ whole genome shotgun (WGS) entry which is preliminary data.</text>
</comment>
<evidence type="ECO:0000256" key="1">
    <source>
        <dbReference type="ARBA" id="ARBA00022603"/>
    </source>
</evidence>
<keyword evidence="1 6" id="KW-0489">Methyltransferase</keyword>
<dbReference type="PANTHER" id="PTHR10629">
    <property type="entry name" value="CYTOSINE-SPECIFIC METHYLTRANSFERASE"/>
    <property type="match status" value="1"/>
</dbReference>
<dbReference type="Gene3D" id="3.90.120.10">
    <property type="entry name" value="DNA Methylase, subunit A, domain 2"/>
    <property type="match status" value="1"/>
</dbReference>
<dbReference type="EMBL" id="WJXZ01000005">
    <property type="protein sequence ID" value="MRS61674.1"/>
    <property type="molecule type" value="Genomic_DNA"/>
</dbReference>
<dbReference type="PROSITE" id="PS51679">
    <property type="entry name" value="SAM_MT_C5"/>
    <property type="match status" value="1"/>
</dbReference>
<keyword evidence="4" id="KW-0680">Restriction system</keyword>
<dbReference type="AlphaFoldDB" id="A0A7K0EIQ9"/>
<dbReference type="PRINTS" id="PR00105">
    <property type="entry name" value="C5METTRFRASE"/>
</dbReference>
<comment type="similarity">
    <text evidence="6 7">Belongs to the class I-like SAM-binding methyltransferase superfamily. C5-methyltransferase family.</text>
</comment>
<dbReference type="OrthoDB" id="32195at2"/>
<feature type="active site" evidence="6">
    <location>
        <position position="96"/>
    </location>
</feature>
<dbReference type="SUPFAM" id="SSF53335">
    <property type="entry name" value="S-adenosyl-L-methionine-dependent methyltransferases"/>
    <property type="match status" value="1"/>
</dbReference>
<evidence type="ECO:0000256" key="6">
    <source>
        <dbReference type="PROSITE-ProRule" id="PRU01016"/>
    </source>
</evidence>
<sequence length="348" mass="39221">MRYPDLAVLTIQSLAMYQVISTFSGIGGSSQGYKQAGLKVLASVEFLDYQAANYRLNHPGTKVYQSDIRTLEPLAILAELGLRPGDLDVLDGSPPCSSFSTNGIVADGWGKVKQYGNREQRTDDLFFEYIRFLEAMQPKTFVAENVSGLIKGVSKGYFNQFFEAFESAGYKVSAKLLNAANYEVPQIRQRIIFVGVRCDLGLNPVFPQPFGKIITASEAIRAYQIDKSEDVSISDLQREYWNMTQPGQSMEDANFRKTGRKGWFSKMKLHPLRPANTITAHAGDDLFHWKEPRHFYTDELKALQSFPNDYRLEGSRIRCTEGVGRSVPPKMMEAIARTLAREVLDKIR</sequence>
<evidence type="ECO:0000256" key="8">
    <source>
        <dbReference type="RuleBase" id="RU000417"/>
    </source>
</evidence>
<evidence type="ECO:0000256" key="5">
    <source>
        <dbReference type="ARBA" id="ARBA00047422"/>
    </source>
</evidence>